<evidence type="ECO:0000256" key="1">
    <source>
        <dbReference type="ARBA" id="ARBA00022729"/>
    </source>
</evidence>
<feature type="domain" description="DUF5067" evidence="3">
    <location>
        <begin position="47"/>
        <end position="173"/>
    </location>
</feature>
<feature type="compositionally biased region" description="Low complexity" evidence="2">
    <location>
        <begin position="20"/>
        <end position="29"/>
    </location>
</feature>
<feature type="compositionally biased region" description="Low complexity" evidence="2">
    <location>
        <begin position="40"/>
        <end position="58"/>
    </location>
</feature>
<evidence type="ECO:0000313" key="4">
    <source>
        <dbReference type="EMBL" id="QGN29945.1"/>
    </source>
</evidence>
<organism evidence="4 5">
    <name type="scientific">Enterococcus casseliflavus</name>
    <name type="common">Enterococcus flavescens</name>
    <dbReference type="NCBI Taxonomy" id="37734"/>
    <lineage>
        <taxon>Bacteria</taxon>
        <taxon>Bacillati</taxon>
        <taxon>Bacillota</taxon>
        <taxon>Bacilli</taxon>
        <taxon>Lactobacillales</taxon>
        <taxon>Enterococcaceae</taxon>
        <taxon>Enterococcus</taxon>
    </lineage>
</organism>
<dbReference type="AlphaFoldDB" id="A0ABD6Z0D5"/>
<dbReference type="RefSeq" id="WP_010749509.1">
    <property type="nucleotide sequence ID" value="NZ_CP046123.1"/>
</dbReference>
<reference evidence="4 5" key="1">
    <citation type="submission" date="2019-11" db="EMBL/GenBank/DDBJ databases">
        <title>Detection and genome characteristic of a blood enterococcus casselifavus isolate from Zhengzhou,china.</title>
        <authorList>
            <person name="Wen P."/>
        </authorList>
    </citation>
    <scope>NUCLEOTIDE SEQUENCE [LARGE SCALE GENOMIC DNA]</scope>
    <source>
        <strain evidence="4 5">EC291</strain>
    </source>
</reference>
<dbReference type="EMBL" id="CP046123">
    <property type="protein sequence ID" value="QGN29945.1"/>
    <property type="molecule type" value="Genomic_DNA"/>
</dbReference>
<dbReference type="PROSITE" id="PS51257">
    <property type="entry name" value="PROKAR_LIPOPROTEIN"/>
    <property type="match status" value="1"/>
</dbReference>
<protein>
    <submittedName>
        <fullName evidence="4">DUF5067 domain-containing protein</fullName>
    </submittedName>
</protein>
<dbReference type="InterPro" id="IPR029050">
    <property type="entry name" value="Immunoprotect_excell_Ig-like"/>
</dbReference>
<name>A0ABD6Z0D5_ENTCA</name>
<gene>
    <name evidence="4" type="ORF">GFU50_10660</name>
</gene>
<accession>A0ABD6Z0D5</accession>
<evidence type="ECO:0000256" key="2">
    <source>
        <dbReference type="SAM" id="MobiDB-lite"/>
    </source>
</evidence>
<evidence type="ECO:0000259" key="3">
    <source>
        <dbReference type="Pfam" id="PF16729"/>
    </source>
</evidence>
<proteinExistence type="predicted"/>
<evidence type="ECO:0000313" key="5">
    <source>
        <dbReference type="Proteomes" id="UP000422837"/>
    </source>
</evidence>
<dbReference type="Proteomes" id="UP000422837">
    <property type="component" value="Chromosome"/>
</dbReference>
<keyword evidence="1" id="KW-0732">Signal</keyword>
<feature type="region of interest" description="Disordered" evidence="2">
    <location>
        <begin position="20"/>
        <end position="59"/>
    </location>
</feature>
<dbReference type="Gene3D" id="2.60.40.1240">
    <property type="match status" value="1"/>
</dbReference>
<sequence length="187" mass="20871">MKKIVLLGLGIVFLSGCTSNNNETSNSSSQEKDSVSTPHSVATTVSESSSESEAAGVTFENTTLTTPEGIFTLTGSKSNESEDGDKSIFVTFDYKNTTEENQNLEFLIWDYFDAKQIFPDTTESLNYLMYMDDFAYYDLYEKTQVEINPGATVQAGYGFLLKDADYPLIIDFMEDPSTPIGRIEYDY</sequence>
<dbReference type="Pfam" id="PF16729">
    <property type="entry name" value="DUF5067"/>
    <property type="match status" value="1"/>
</dbReference>
<dbReference type="InterPro" id="IPR031989">
    <property type="entry name" value="DUF5067"/>
</dbReference>